<organism evidence="3 4">
    <name type="scientific">Tanacetum coccineum</name>
    <dbReference type="NCBI Taxonomy" id="301880"/>
    <lineage>
        <taxon>Eukaryota</taxon>
        <taxon>Viridiplantae</taxon>
        <taxon>Streptophyta</taxon>
        <taxon>Embryophyta</taxon>
        <taxon>Tracheophyta</taxon>
        <taxon>Spermatophyta</taxon>
        <taxon>Magnoliopsida</taxon>
        <taxon>eudicotyledons</taxon>
        <taxon>Gunneridae</taxon>
        <taxon>Pentapetalae</taxon>
        <taxon>asterids</taxon>
        <taxon>campanulids</taxon>
        <taxon>Asterales</taxon>
        <taxon>Asteraceae</taxon>
        <taxon>Asteroideae</taxon>
        <taxon>Anthemideae</taxon>
        <taxon>Anthemidinae</taxon>
        <taxon>Tanacetum</taxon>
    </lineage>
</organism>
<dbReference type="EMBL" id="BQNB010017480">
    <property type="protein sequence ID" value="GJT63682.1"/>
    <property type="molecule type" value="Genomic_DNA"/>
</dbReference>
<comment type="caution">
    <text evidence="3">The sequence shown here is derived from an EMBL/GenBank/DDBJ whole genome shotgun (WGS) entry which is preliminary data.</text>
</comment>
<feature type="domain" description="MOM1 alpha-helical" evidence="2">
    <location>
        <begin position="234"/>
        <end position="296"/>
    </location>
</feature>
<dbReference type="InterPro" id="IPR056882">
    <property type="entry name" value="MOM1_dom"/>
</dbReference>
<reference evidence="3" key="1">
    <citation type="journal article" date="2022" name="Int. J. Mol. Sci.">
        <title>Draft Genome of Tanacetum Coccineum: Genomic Comparison of Closely Related Tanacetum-Family Plants.</title>
        <authorList>
            <person name="Yamashiro T."/>
            <person name="Shiraishi A."/>
            <person name="Nakayama K."/>
            <person name="Satake H."/>
        </authorList>
    </citation>
    <scope>NUCLEOTIDE SEQUENCE</scope>
</reference>
<evidence type="ECO:0000259" key="2">
    <source>
        <dbReference type="Pfam" id="PF25029"/>
    </source>
</evidence>
<dbReference type="PANTHER" id="PTHR45623">
    <property type="entry name" value="CHROMODOMAIN-HELICASE-DNA-BINDING PROTEIN 3-RELATED-RELATED"/>
    <property type="match status" value="1"/>
</dbReference>
<evidence type="ECO:0000256" key="1">
    <source>
        <dbReference type="ARBA" id="ARBA00023242"/>
    </source>
</evidence>
<evidence type="ECO:0000313" key="3">
    <source>
        <dbReference type="EMBL" id="GJT63682.1"/>
    </source>
</evidence>
<evidence type="ECO:0000313" key="4">
    <source>
        <dbReference type="Proteomes" id="UP001151760"/>
    </source>
</evidence>
<name>A0ABQ5FMG4_9ASTR</name>
<gene>
    <name evidence="3" type="ORF">Tco_1015162</name>
</gene>
<dbReference type="InterPro" id="IPR027417">
    <property type="entry name" value="P-loop_NTPase"/>
</dbReference>
<reference evidence="3" key="2">
    <citation type="submission" date="2022-01" db="EMBL/GenBank/DDBJ databases">
        <authorList>
            <person name="Yamashiro T."/>
            <person name="Shiraishi A."/>
            <person name="Satake H."/>
            <person name="Nakayama K."/>
        </authorList>
    </citation>
    <scope>NUCLEOTIDE SEQUENCE</scope>
</reference>
<proteinExistence type="predicted"/>
<dbReference type="PANTHER" id="PTHR45623:SF13">
    <property type="entry name" value="HELICASE PROTEIN MOM1"/>
    <property type="match status" value="1"/>
</dbReference>
<sequence length="396" mass="45588">MVFWLYTSSTIEETILRLAEHNVTIDRKLQNISRSTSDVLLMWGATYLFNKLDEFHNASGVNTCSEESLLDKLLEEFVNLITYVRMNKDATKLMITRAQPICGIYGKNPTEPNKTGEEQPHTFWRKLLVGRNPCWKYLAMSNPRQRKSKRPQYIEKPPKKITNDDVSCKHKKTTNNIIESVASKPVTEEGEVVGASKSQSFAGDSFWSDATTTSFHDILKLKISKLCEVLDLSCWSGSELLKHKLDRTQYVALANEHLNFSCNEEETRQIYLKLESAMEMFIRYTKNQKKTYVSEDSIREMEAINGLDLAKFLDVGIKASGKLQFLDLILPELRKQKLRVLIIYQDSASIRYILDDFLHQRFGEDSYERIDGVGIVPSKKQAALNNCLMKFKKLKK</sequence>
<accession>A0ABQ5FMG4</accession>
<dbReference type="Gene3D" id="3.40.50.300">
    <property type="entry name" value="P-loop containing nucleotide triphosphate hydrolases"/>
    <property type="match status" value="1"/>
</dbReference>
<dbReference type="Pfam" id="PF25029">
    <property type="entry name" value="MOM1"/>
    <property type="match status" value="1"/>
</dbReference>
<dbReference type="Proteomes" id="UP001151760">
    <property type="component" value="Unassembled WGS sequence"/>
</dbReference>
<protein>
    <submittedName>
        <fullName evidence="3">Helicase protein MOM1-like protein isoform X1</fullName>
    </submittedName>
</protein>
<keyword evidence="1" id="KW-0539">Nucleus</keyword>
<keyword evidence="4" id="KW-1185">Reference proteome</keyword>